<protein>
    <submittedName>
        <fullName evidence="9">Efflux RND transporter periplasmic adaptor subunit</fullName>
    </submittedName>
</protein>
<comment type="similarity">
    <text evidence="2">Belongs to the membrane fusion protein (MFP) (TC 8.A.1) family.</text>
</comment>
<dbReference type="InterPro" id="IPR058792">
    <property type="entry name" value="Beta-barrel_RND_2"/>
</dbReference>
<dbReference type="OrthoDB" id="9806939at2"/>
<name>A0A5P2HE41_9BURK</name>
<evidence type="ECO:0000313" key="10">
    <source>
        <dbReference type="Proteomes" id="UP000322822"/>
    </source>
</evidence>
<dbReference type="InterPro" id="IPR006143">
    <property type="entry name" value="RND_pump_MFP"/>
</dbReference>
<dbReference type="Gene3D" id="2.40.420.20">
    <property type="match status" value="1"/>
</dbReference>
<dbReference type="Pfam" id="PF25954">
    <property type="entry name" value="Beta-barrel_RND_2"/>
    <property type="match status" value="1"/>
</dbReference>
<dbReference type="InterPro" id="IPR058625">
    <property type="entry name" value="MdtA-like_BSH"/>
</dbReference>
<gene>
    <name evidence="9" type="ORF">FOB72_29665</name>
</gene>
<dbReference type="Pfam" id="PF25917">
    <property type="entry name" value="BSH_RND"/>
    <property type="match status" value="1"/>
</dbReference>
<dbReference type="Gene3D" id="2.40.50.100">
    <property type="match status" value="1"/>
</dbReference>
<dbReference type="Proteomes" id="UP000322822">
    <property type="component" value="Chromosome 2"/>
</dbReference>
<dbReference type="PANTHER" id="PTHR30469">
    <property type="entry name" value="MULTIDRUG RESISTANCE PROTEIN MDTA"/>
    <property type="match status" value="1"/>
</dbReference>
<comment type="subcellular location">
    <subcellularLocation>
        <location evidence="1">Cell envelope</location>
    </subcellularLocation>
</comment>
<organism evidence="9 10">
    <name type="scientific">Cupriavidus pauculus</name>
    <dbReference type="NCBI Taxonomy" id="82633"/>
    <lineage>
        <taxon>Bacteria</taxon>
        <taxon>Pseudomonadati</taxon>
        <taxon>Pseudomonadota</taxon>
        <taxon>Betaproteobacteria</taxon>
        <taxon>Burkholderiales</taxon>
        <taxon>Burkholderiaceae</taxon>
        <taxon>Cupriavidus</taxon>
    </lineage>
</organism>
<dbReference type="Pfam" id="PF25967">
    <property type="entry name" value="RND-MFP_C"/>
    <property type="match status" value="1"/>
</dbReference>
<dbReference type="Gene3D" id="1.10.287.470">
    <property type="entry name" value="Helix hairpin bin"/>
    <property type="match status" value="1"/>
</dbReference>
<feature type="compositionally biased region" description="Polar residues" evidence="4">
    <location>
        <begin position="8"/>
        <end position="18"/>
    </location>
</feature>
<feature type="domain" description="CusB-like beta-barrel" evidence="7">
    <location>
        <begin position="266"/>
        <end position="337"/>
    </location>
</feature>
<evidence type="ECO:0000259" key="6">
    <source>
        <dbReference type="Pfam" id="PF25917"/>
    </source>
</evidence>
<feature type="transmembrane region" description="Helical" evidence="5">
    <location>
        <begin position="32"/>
        <end position="53"/>
    </location>
</feature>
<keyword evidence="3" id="KW-0813">Transport</keyword>
<reference evidence="9 10" key="1">
    <citation type="submission" date="2019-09" db="EMBL/GenBank/DDBJ databases">
        <title>FDA dAtabase for Regulatory Grade micrObial Sequences (FDA-ARGOS): Supporting development and validation of Infectious Disease Dx tests.</title>
        <authorList>
            <person name="Sciortino C."/>
            <person name="Tallon L."/>
            <person name="Sadzewicz L."/>
            <person name="Vavikolanu K."/>
            <person name="Mehta A."/>
            <person name="Aluvathingal J."/>
            <person name="Nadendla S."/>
            <person name="Nandy P."/>
            <person name="Geyer C."/>
            <person name="Yan Y."/>
            <person name="Sichtig H."/>
        </authorList>
    </citation>
    <scope>NUCLEOTIDE SEQUENCE [LARGE SCALE GENOMIC DNA]</scope>
    <source>
        <strain evidence="9 10">FDAARGOS_664</strain>
    </source>
</reference>
<evidence type="ECO:0000259" key="8">
    <source>
        <dbReference type="Pfam" id="PF25967"/>
    </source>
</evidence>
<dbReference type="NCBIfam" id="TIGR01730">
    <property type="entry name" value="RND_mfp"/>
    <property type="match status" value="1"/>
</dbReference>
<evidence type="ECO:0000259" key="7">
    <source>
        <dbReference type="Pfam" id="PF25954"/>
    </source>
</evidence>
<dbReference type="Gene3D" id="2.40.30.170">
    <property type="match status" value="1"/>
</dbReference>
<evidence type="ECO:0000256" key="1">
    <source>
        <dbReference type="ARBA" id="ARBA00004196"/>
    </source>
</evidence>
<feature type="region of interest" description="Disordered" evidence="4">
    <location>
        <begin position="1"/>
        <end position="27"/>
    </location>
</feature>
<accession>A0A5P2HE41</accession>
<dbReference type="PANTHER" id="PTHR30469:SF37">
    <property type="entry name" value="RAGD PROTEIN"/>
    <property type="match status" value="1"/>
</dbReference>
<dbReference type="InterPro" id="IPR058627">
    <property type="entry name" value="MdtA-like_C"/>
</dbReference>
<evidence type="ECO:0000256" key="4">
    <source>
        <dbReference type="SAM" id="MobiDB-lite"/>
    </source>
</evidence>
<proteinExistence type="inferred from homology"/>
<evidence type="ECO:0000256" key="3">
    <source>
        <dbReference type="ARBA" id="ARBA00022448"/>
    </source>
</evidence>
<dbReference type="AlphaFoldDB" id="A0A5P2HE41"/>
<dbReference type="EMBL" id="CP044067">
    <property type="protein sequence ID" value="QET06088.1"/>
    <property type="molecule type" value="Genomic_DNA"/>
</dbReference>
<keyword evidence="5" id="KW-0472">Membrane</keyword>
<dbReference type="GO" id="GO:1990281">
    <property type="term" value="C:efflux pump complex"/>
    <property type="evidence" value="ECO:0007669"/>
    <property type="project" value="TreeGrafter"/>
</dbReference>
<feature type="domain" description="Multidrug resistance protein MdtA-like barrel-sandwich hybrid" evidence="6">
    <location>
        <begin position="99"/>
        <end position="235"/>
    </location>
</feature>
<evidence type="ECO:0000256" key="2">
    <source>
        <dbReference type="ARBA" id="ARBA00009477"/>
    </source>
</evidence>
<dbReference type="GO" id="GO:0015562">
    <property type="term" value="F:efflux transmembrane transporter activity"/>
    <property type="evidence" value="ECO:0007669"/>
    <property type="project" value="TreeGrafter"/>
</dbReference>
<evidence type="ECO:0000313" key="9">
    <source>
        <dbReference type="EMBL" id="QET06088.1"/>
    </source>
</evidence>
<keyword evidence="5" id="KW-1133">Transmembrane helix</keyword>
<sequence length="421" mass="43993">MNAPVPDTSVQTPSSPAANSAGPRPTRGHRKALAIGIVAAAAIVTAALVTGILPRLHATAVLDARTADNAAPVVAVTQPRKAPATTDLTLPADVQAYEDAAVRARISGYLRHWYVDIGTPVKAGQLLADIDAPEISDQLRQARADVATATANFAIAQQTAARWRDMLAAHSVAQQDADQKTAEMEATRALLAAANANVSRLAQLLDYTHVRAPFDGVITARNVDTGALIDAGSSNTTSGTSQNLTQGQGRGAELFHLSQGNRLRVYVQLPQSDSALLDGKTEAWLALPQWPGRKFPATVARNAEAIDPVTRTLRVELDADGQNGSILPGAYAEAHLSLHAAQPGFDLPASTLVFLPRGTFVAVVDSASKLRLVPVSLGRDFGSHVEIRSGLQGGERVVLNPGDAVVDGTTVRVATDGTQGA</sequence>
<feature type="domain" description="Multidrug resistance protein MdtA-like C-terminal permuted SH3" evidence="8">
    <location>
        <begin position="356"/>
        <end position="400"/>
    </location>
</feature>
<evidence type="ECO:0000256" key="5">
    <source>
        <dbReference type="SAM" id="Phobius"/>
    </source>
</evidence>
<dbReference type="RefSeq" id="WP_150376809.1">
    <property type="nucleotide sequence ID" value="NZ_CP044067.1"/>
</dbReference>
<keyword evidence="5" id="KW-0812">Transmembrane</keyword>
<dbReference type="SUPFAM" id="SSF111369">
    <property type="entry name" value="HlyD-like secretion proteins"/>
    <property type="match status" value="1"/>
</dbReference>